<sequence length="43" mass="4028">MGAVGVVLVLNTAPAVLSADAVSDSAPGGLPAGLSAAVMAYGW</sequence>
<evidence type="ECO:0000313" key="1">
    <source>
        <dbReference type="EMBL" id="MFB9070857.1"/>
    </source>
</evidence>
<comment type="caution">
    <text evidence="1">The sequence shown here is derived from an EMBL/GenBank/DDBJ whole genome shotgun (WGS) entry which is preliminary data.</text>
</comment>
<name>A0ABV5FW11_9MICC</name>
<reference evidence="1 2" key="1">
    <citation type="submission" date="2024-09" db="EMBL/GenBank/DDBJ databases">
        <authorList>
            <person name="Sun Q."/>
            <person name="Mori K."/>
        </authorList>
    </citation>
    <scope>NUCLEOTIDE SEQUENCE [LARGE SCALE GENOMIC DNA]</scope>
    <source>
        <strain evidence="1 2">CCM 7609</strain>
    </source>
</reference>
<organism evidence="1 2">
    <name type="scientific">Citricoccus parietis</name>
    <dbReference type="NCBI Taxonomy" id="592307"/>
    <lineage>
        <taxon>Bacteria</taxon>
        <taxon>Bacillati</taxon>
        <taxon>Actinomycetota</taxon>
        <taxon>Actinomycetes</taxon>
        <taxon>Micrococcales</taxon>
        <taxon>Micrococcaceae</taxon>
        <taxon>Citricoccus</taxon>
    </lineage>
</organism>
<protein>
    <recommendedName>
        <fullName evidence="3">MFS transporter</fullName>
    </recommendedName>
</protein>
<evidence type="ECO:0000313" key="2">
    <source>
        <dbReference type="Proteomes" id="UP001589575"/>
    </source>
</evidence>
<gene>
    <name evidence="1" type="ORF">ACFFX0_06475</name>
</gene>
<proteinExistence type="predicted"/>
<dbReference type="Proteomes" id="UP001589575">
    <property type="component" value="Unassembled WGS sequence"/>
</dbReference>
<evidence type="ECO:0008006" key="3">
    <source>
        <dbReference type="Google" id="ProtNLM"/>
    </source>
</evidence>
<accession>A0ABV5FW11</accession>
<keyword evidence="2" id="KW-1185">Reference proteome</keyword>
<dbReference type="EMBL" id="JBHMFI010000001">
    <property type="protein sequence ID" value="MFB9070857.1"/>
    <property type="molecule type" value="Genomic_DNA"/>
</dbReference>